<dbReference type="SUPFAM" id="SSF54782">
    <property type="entry name" value="Porphobilinogen deaminase (hydroxymethylbilane synthase), C-terminal domain"/>
    <property type="match status" value="1"/>
</dbReference>
<organism evidence="16 18">
    <name type="scientific">Phakopsora pachyrhizi</name>
    <name type="common">Asian soybean rust disease fungus</name>
    <dbReference type="NCBI Taxonomy" id="170000"/>
    <lineage>
        <taxon>Eukaryota</taxon>
        <taxon>Fungi</taxon>
        <taxon>Dikarya</taxon>
        <taxon>Basidiomycota</taxon>
        <taxon>Pucciniomycotina</taxon>
        <taxon>Pucciniomycetes</taxon>
        <taxon>Pucciniales</taxon>
        <taxon>Phakopsoraceae</taxon>
        <taxon>Phakopsora</taxon>
    </lineage>
</organism>
<evidence type="ECO:0000256" key="10">
    <source>
        <dbReference type="ARBA" id="ARBA00030685"/>
    </source>
</evidence>
<comment type="cofactor">
    <cofactor evidence="1">
        <name>dipyrromethane</name>
        <dbReference type="ChEBI" id="CHEBI:60342"/>
    </cofactor>
</comment>
<keyword evidence="9" id="KW-0627">Porphyrin biosynthesis</keyword>
<dbReference type="InterPro" id="IPR022419">
    <property type="entry name" value="Porphobilin_deaminase_cofac_BS"/>
</dbReference>
<dbReference type="PRINTS" id="PR00151">
    <property type="entry name" value="PORPHBDMNASE"/>
</dbReference>
<name>A0AAV0B3S8_PHAPC</name>
<evidence type="ECO:0000256" key="9">
    <source>
        <dbReference type="ARBA" id="ARBA00023244"/>
    </source>
</evidence>
<evidence type="ECO:0000256" key="8">
    <source>
        <dbReference type="ARBA" id="ARBA00023133"/>
    </source>
</evidence>
<dbReference type="Gene3D" id="3.30.160.40">
    <property type="entry name" value="Porphobilinogen deaminase, C-terminal domain"/>
    <property type="match status" value="1"/>
</dbReference>
<dbReference type="EMBL" id="CALTRL010005923">
    <property type="protein sequence ID" value="CAH7687909.1"/>
    <property type="molecule type" value="Genomic_DNA"/>
</dbReference>
<feature type="domain" description="Porphobilinogen deaminase N-terminal" evidence="14">
    <location>
        <begin position="66"/>
        <end position="272"/>
    </location>
</feature>
<evidence type="ECO:0000256" key="1">
    <source>
        <dbReference type="ARBA" id="ARBA00001916"/>
    </source>
</evidence>
<evidence type="ECO:0000256" key="6">
    <source>
        <dbReference type="ARBA" id="ARBA00016519"/>
    </source>
</evidence>
<keyword evidence="7" id="KW-0808">Transferase</keyword>
<comment type="function">
    <text evidence="2">Tetrapolymerization of the monopyrrole PBG into the hydroxymethylbilane pre-uroporphyrinogen in several discrete steps.</text>
</comment>
<evidence type="ECO:0000256" key="13">
    <source>
        <dbReference type="SAM" id="MobiDB-lite"/>
    </source>
</evidence>
<dbReference type="PROSITE" id="PS00533">
    <property type="entry name" value="PORPHOBILINOGEN_DEAM"/>
    <property type="match status" value="1"/>
</dbReference>
<dbReference type="AlphaFoldDB" id="A0AAV0B3S8"/>
<dbReference type="PANTHER" id="PTHR11557:SF0">
    <property type="entry name" value="PORPHOBILINOGEN DEAMINASE"/>
    <property type="match status" value="1"/>
</dbReference>
<dbReference type="Pfam" id="PF01379">
    <property type="entry name" value="Porphobil_deam"/>
    <property type="match status" value="1"/>
</dbReference>
<proteinExistence type="inferred from homology"/>
<feature type="domain" description="Porphobilinogen deaminase C-terminal" evidence="15">
    <location>
        <begin position="308"/>
        <end position="390"/>
    </location>
</feature>
<evidence type="ECO:0000256" key="11">
    <source>
        <dbReference type="ARBA" id="ARBA00033064"/>
    </source>
</evidence>
<evidence type="ECO:0000259" key="14">
    <source>
        <dbReference type="Pfam" id="PF01379"/>
    </source>
</evidence>
<keyword evidence="18" id="KW-1185">Reference proteome</keyword>
<evidence type="ECO:0000256" key="7">
    <source>
        <dbReference type="ARBA" id="ARBA00022679"/>
    </source>
</evidence>
<evidence type="ECO:0000256" key="12">
    <source>
        <dbReference type="ARBA" id="ARBA00048169"/>
    </source>
</evidence>
<protein>
    <recommendedName>
        <fullName evidence="6">Porphobilinogen deaminase</fullName>
        <ecNumber evidence="5">2.5.1.61</ecNumber>
    </recommendedName>
    <alternativeName>
        <fullName evidence="11">Hydroxymethylbilane synthase</fullName>
    </alternativeName>
    <alternativeName>
        <fullName evidence="10">Pre-uroporphyrinogen synthase</fullName>
    </alternativeName>
</protein>
<gene>
    <name evidence="16" type="ORF">PPACK8108_LOCUS13686</name>
    <name evidence="17" type="ORF">PPACK8108_LOCUS22773</name>
</gene>
<evidence type="ECO:0000256" key="5">
    <source>
        <dbReference type="ARBA" id="ARBA00012655"/>
    </source>
</evidence>
<dbReference type="GO" id="GO:0005737">
    <property type="term" value="C:cytoplasm"/>
    <property type="evidence" value="ECO:0007669"/>
    <property type="project" value="TreeGrafter"/>
</dbReference>
<dbReference type="EC" id="2.5.1.61" evidence="5"/>
<comment type="caution">
    <text evidence="16">The sequence shown here is derived from an EMBL/GenBank/DDBJ whole genome shotgun (WGS) entry which is preliminary data.</text>
</comment>
<evidence type="ECO:0000313" key="16">
    <source>
        <dbReference type="EMBL" id="CAH7681124.1"/>
    </source>
</evidence>
<feature type="region of interest" description="Disordered" evidence="13">
    <location>
        <begin position="1"/>
        <end position="36"/>
    </location>
</feature>
<evidence type="ECO:0000259" key="15">
    <source>
        <dbReference type="Pfam" id="PF03900"/>
    </source>
</evidence>
<reference evidence="16" key="1">
    <citation type="submission" date="2022-06" db="EMBL/GenBank/DDBJ databases">
        <authorList>
            <consortium name="SYNGENTA / RWTH Aachen University"/>
        </authorList>
    </citation>
    <scope>NUCLEOTIDE SEQUENCE</scope>
</reference>
<dbReference type="CDD" id="cd13645">
    <property type="entry name" value="PBP2_HuPBGD_like"/>
    <property type="match status" value="1"/>
</dbReference>
<dbReference type="FunFam" id="3.30.160.40:FF:000002">
    <property type="entry name" value="Porphobilinogen deaminase"/>
    <property type="match status" value="1"/>
</dbReference>
<dbReference type="Proteomes" id="UP001153365">
    <property type="component" value="Unassembled WGS sequence"/>
</dbReference>
<evidence type="ECO:0000256" key="4">
    <source>
        <dbReference type="ARBA" id="ARBA00005638"/>
    </source>
</evidence>
<dbReference type="PANTHER" id="PTHR11557">
    <property type="entry name" value="PORPHOBILINOGEN DEAMINASE"/>
    <property type="match status" value="1"/>
</dbReference>
<comment type="similarity">
    <text evidence="4">Belongs to the HMBS family.</text>
</comment>
<accession>A0AAV0B3S8</accession>
<dbReference type="InterPro" id="IPR022418">
    <property type="entry name" value="Porphobilinogen_deaminase_C"/>
</dbReference>
<dbReference type="Gene3D" id="3.40.190.10">
    <property type="entry name" value="Periplasmic binding protein-like II"/>
    <property type="match status" value="2"/>
</dbReference>
<evidence type="ECO:0000313" key="18">
    <source>
        <dbReference type="Proteomes" id="UP001153365"/>
    </source>
</evidence>
<evidence type="ECO:0000256" key="3">
    <source>
        <dbReference type="ARBA" id="ARBA00004735"/>
    </source>
</evidence>
<dbReference type="InterPro" id="IPR022417">
    <property type="entry name" value="Porphobilin_deaminase_N"/>
</dbReference>
<dbReference type="FunFam" id="3.40.190.10:FF:000005">
    <property type="entry name" value="Porphobilinogen deaminase"/>
    <property type="match status" value="1"/>
</dbReference>
<dbReference type="GO" id="GO:0006783">
    <property type="term" value="P:heme biosynthetic process"/>
    <property type="evidence" value="ECO:0007669"/>
    <property type="project" value="UniProtKB-KW"/>
</dbReference>
<dbReference type="InterPro" id="IPR036803">
    <property type="entry name" value="Porphobilinogen_deaminase_C_sf"/>
</dbReference>
<evidence type="ECO:0000256" key="2">
    <source>
        <dbReference type="ARBA" id="ARBA00002869"/>
    </source>
</evidence>
<feature type="compositionally biased region" description="Low complexity" evidence="13">
    <location>
        <begin position="22"/>
        <end position="36"/>
    </location>
</feature>
<dbReference type="NCBIfam" id="TIGR00212">
    <property type="entry name" value="hemC"/>
    <property type="match status" value="1"/>
</dbReference>
<dbReference type="FunFam" id="3.40.190.10:FF:000086">
    <property type="entry name" value="Probable porphobilinogen deaminase"/>
    <property type="match status" value="1"/>
</dbReference>
<keyword evidence="8" id="KW-0350">Heme biosynthesis</keyword>
<dbReference type="Pfam" id="PF03900">
    <property type="entry name" value="Porphobil_deamC"/>
    <property type="match status" value="1"/>
</dbReference>
<comment type="catalytic activity">
    <reaction evidence="12">
        <text>4 porphobilinogen + H2O = hydroxymethylbilane + 4 NH4(+)</text>
        <dbReference type="Rhea" id="RHEA:13185"/>
        <dbReference type="ChEBI" id="CHEBI:15377"/>
        <dbReference type="ChEBI" id="CHEBI:28938"/>
        <dbReference type="ChEBI" id="CHEBI:57845"/>
        <dbReference type="ChEBI" id="CHEBI:58126"/>
        <dbReference type="EC" id="2.5.1.61"/>
    </reaction>
</comment>
<evidence type="ECO:0000313" key="17">
    <source>
        <dbReference type="EMBL" id="CAH7687909.1"/>
    </source>
</evidence>
<dbReference type="EMBL" id="CALTRL010003422">
    <property type="protein sequence ID" value="CAH7681124.1"/>
    <property type="molecule type" value="Genomic_DNA"/>
</dbReference>
<sequence>MDNYPTIESYPYLPDSIEHQDPNNQLQSPPTPPQSTIQHQTLNTIIQNSSLNQLDQSNLHLLDQFLRIGTRNSRLALVQAESVQSSLNRFFPDQPTSIRSMTTTGDQNLSRPLYLMGGKSLWTKELEFELLEGRIDLIVHSLKDMPTTLPEGCELGAILEREDPRDALVVRSDLPFKSLSELPEGSVVGTSSVRRVAQLRRRYPQLEFQDIRGNLNTRFRKLDAPDSPYTAIVLATAGLKRLGCGDRITSFLEAPDLYYAVGQGAIGIEIRTPSLASLNESEEERMIRERSMMVKQFVKSLEDWRTSLRCEAERSLLRTLEGGCSVPVGVSSSIYDLIMPCPWAPRARITMTGVVTSVDGKEEVMITQSMDVCGTKDSKRLGISLADQLLKSGAQSILEELNSIKSQFPPTSGTPDSLSSQNRVKTRIEAAEESIGHSIIAQPADSARTAIGSNADSIILSNSVTV</sequence>
<dbReference type="InterPro" id="IPR000860">
    <property type="entry name" value="HemC"/>
</dbReference>
<dbReference type="GO" id="GO:0004418">
    <property type="term" value="F:hydroxymethylbilane synthase activity"/>
    <property type="evidence" value="ECO:0007669"/>
    <property type="project" value="UniProtKB-EC"/>
</dbReference>
<comment type="pathway">
    <text evidence="3">Porphyrin-containing compound metabolism; protoporphyrin-IX biosynthesis; coproporphyrinogen-III from 5-aminolevulinate: step 2/4.</text>
</comment>
<dbReference type="SUPFAM" id="SSF53850">
    <property type="entry name" value="Periplasmic binding protein-like II"/>
    <property type="match status" value="1"/>
</dbReference>
<dbReference type="HAMAP" id="MF_00260">
    <property type="entry name" value="Porphobil_deam"/>
    <property type="match status" value="1"/>
</dbReference>